<proteinExistence type="predicted"/>
<accession>A0A0J7AW29</accession>
<sequence>MVSRFMKGSLVSLSLYKDAQSTSNVWRTLIPTVLDKLVAYLKCTVSMNARDPKCIQYKIPSSWSNWSCRTCESAARFQTPGFAIQPEHTVTAHGPGVRRLLLFNDLRSLGSTKNRPKVPSKSEDFKVDATQPNHESGRTACCPAIGHSHMTDSASSQP</sequence>
<organism evidence="2 3">
    <name type="scientific">Coccidioides immitis RMSCC 2394</name>
    <dbReference type="NCBI Taxonomy" id="404692"/>
    <lineage>
        <taxon>Eukaryota</taxon>
        <taxon>Fungi</taxon>
        <taxon>Dikarya</taxon>
        <taxon>Ascomycota</taxon>
        <taxon>Pezizomycotina</taxon>
        <taxon>Eurotiomycetes</taxon>
        <taxon>Eurotiomycetidae</taxon>
        <taxon>Onygenales</taxon>
        <taxon>Onygenaceae</taxon>
        <taxon>Coccidioides</taxon>
    </lineage>
</organism>
<dbReference type="EMBL" id="DS028093">
    <property type="protein sequence ID" value="KMP01562.1"/>
    <property type="molecule type" value="Genomic_DNA"/>
</dbReference>
<evidence type="ECO:0000256" key="1">
    <source>
        <dbReference type="SAM" id="MobiDB-lite"/>
    </source>
</evidence>
<evidence type="ECO:0000313" key="3">
    <source>
        <dbReference type="Proteomes" id="UP000054565"/>
    </source>
</evidence>
<reference evidence="3" key="1">
    <citation type="journal article" date="2010" name="Genome Res.">
        <title>Population genomic sequencing of Coccidioides fungi reveals recent hybridization and transposon control.</title>
        <authorList>
            <person name="Neafsey D.E."/>
            <person name="Barker B.M."/>
            <person name="Sharpton T.J."/>
            <person name="Stajich J.E."/>
            <person name="Park D.J."/>
            <person name="Whiston E."/>
            <person name="Hung C.-Y."/>
            <person name="McMahan C."/>
            <person name="White J."/>
            <person name="Sykes S."/>
            <person name="Heiman D."/>
            <person name="Young S."/>
            <person name="Zeng Q."/>
            <person name="Abouelleil A."/>
            <person name="Aftuck L."/>
            <person name="Bessette D."/>
            <person name="Brown A."/>
            <person name="FitzGerald M."/>
            <person name="Lui A."/>
            <person name="Macdonald J.P."/>
            <person name="Priest M."/>
            <person name="Orbach M.J."/>
            <person name="Galgiani J.N."/>
            <person name="Kirkland T.N."/>
            <person name="Cole G.T."/>
            <person name="Birren B.W."/>
            <person name="Henn M.R."/>
            <person name="Taylor J.W."/>
            <person name="Rounsley S.D."/>
        </authorList>
    </citation>
    <scope>NUCLEOTIDE SEQUENCE [LARGE SCALE GENOMIC DNA]</scope>
    <source>
        <strain evidence="3">RMSCC 2394</strain>
    </source>
</reference>
<evidence type="ECO:0000313" key="2">
    <source>
        <dbReference type="EMBL" id="KMP01562.1"/>
    </source>
</evidence>
<name>A0A0J7AW29_COCIT</name>
<gene>
    <name evidence="2" type="ORF">CIRG_01701</name>
</gene>
<dbReference type="Proteomes" id="UP000054565">
    <property type="component" value="Unassembled WGS sequence"/>
</dbReference>
<feature type="region of interest" description="Disordered" evidence="1">
    <location>
        <begin position="112"/>
        <end position="158"/>
    </location>
</feature>
<dbReference type="AlphaFoldDB" id="A0A0J7AW29"/>
<protein>
    <submittedName>
        <fullName evidence="2">Uncharacterized protein</fullName>
    </submittedName>
</protein>